<accession>A0A6P7KUA9</accession>
<feature type="domain" description="C2H2-type" evidence="14">
    <location>
        <begin position="206"/>
        <end position="233"/>
    </location>
</feature>
<dbReference type="SMART" id="SM00355">
    <property type="entry name" value="ZnF_C2H2"/>
    <property type="match status" value="17"/>
</dbReference>
<dbReference type="FunFam" id="3.30.160.60:FF:002343">
    <property type="entry name" value="Zinc finger protein 33A"/>
    <property type="match status" value="2"/>
</dbReference>
<dbReference type="Pfam" id="PF00096">
    <property type="entry name" value="zf-C2H2"/>
    <property type="match status" value="10"/>
</dbReference>
<dbReference type="PANTHER" id="PTHR24381:SF393">
    <property type="entry name" value="CHROMATIN-LINKED ADAPTOR FOR MSL PROTEINS, ISOFORM B"/>
    <property type="match status" value="1"/>
</dbReference>
<dbReference type="InterPro" id="IPR036236">
    <property type="entry name" value="Znf_C2H2_sf"/>
</dbReference>
<organism evidence="15 16">
    <name type="scientific">Betta splendens</name>
    <name type="common">Siamese fighting fish</name>
    <dbReference type="NCBI Taxonomy" id="158456"/>
    <lineage>
        <taxon>Eukaryota</taxon>
        <taxon>Metazoa</taxon>
        <taxon>Chordata</taxon>
        <taxon>Craniata</taxon>
        <taxon>Vertebrata</taxon>
        <taxon>Euteleostomi</taxon>
        <taxon>Actinopterygii</taxon>
        <taxon>Neopterygii</taxon>
        <taxon>Teleostei</taxon>
        <taxon>Neoteleostei</taxon>
        <taxon>Acanthomorphata</taxon>
        <taxon>Anabantaria</taxon>
        <taxon>Anabantiformes</taxon>
        <taxon>Anabantoidei</taxon>
        <taxon>Osphronemidae</taxon>
        <taxon>Betta</taxon>
    </lineage>
</organism>
<keyword evidence="11" id="KW-0539">Nucleus</keyword>
<feature type="domain" description="C2H2-type" evidence="14">
    <location>
        <begin position="337"/>
        <end position="364"/>
    </location>
</feature>
<keyword evidence="4" id="KW-0479">Metal-binding</keyword>
<dbReference type="PANTHER" id="PTHR24381">
    <property type="entry name" value="ZINC FINGER PROTEIN"/>
    <property type="match status" value="1"/>
</dbReference>
<feature type="region of interest" description="Disordered" evidence="13">
    <location>
        <begin position="449"/>
        <end position="483"/>
    </location>
</feature>
<keyword evidence="9" id="KW-0238">DNA-binding</keyword>
<keyword evidence="6 12" id="KW-0863">Zinc-finger</keyword>
<comment type="function">
    <text evidence="1">May be involved in transcriptional regulation.</text>
</comment>
<evidence type="ECO:0000259" key="14">
    <source>
        <dbReference type="PROSITE" id="PS50157"/>
    </source>
</evidence>
<dbReference type="GO" id="GO:0000977">
    <property type="term" value="F:RNA polymerase II transcription regulatory region sequence-specific DNA binding"/>
    <property type="evidence" value="ECO:0007669"/>
    <property type="project" value="TreeGrafter"/>
</dbReference>
<dbReference type="FunFam" id="3.30.160.60:FF:000688">
    <property type="entry name" value="zinc finger protein 197 isoform X1"/>
    <property type="match status" value="1"/>
</dbReference>
<feature type="domain" description="C2H2-type" evidence="14">
    <location>
        <begin position="422"/>
        <end position="449"/>
    </location>
</feature>
<comment type="subcellular location">
    <subcellularLocation>
        <location evidence="2">Nucleus</location>
    </subcellularLocation>
</comment>
<keyword evidence="8" id="KW-0805">Transcription regulation</keyword>
<keyword evidence="5" id="KW-0677">Repeat</keyword>
<evidence type="ECO:0000256" key="3">
    <source>
        <dbReference type="ARBA" id="ARBA00006991"/>
    </source>
</evidence>
<evidence type="ECO:0000256" key="6">
    <source>
        <dbReference type="ARBA" id="ARBA00022771"/>
    </source>
</evidence>
<dbReference type="FunFam" id="3.30.160.60:FF:000017">
    <property type="entry name" value="zinc finger protein 62 homolog"/>
    <property type="match status" value="1"/>
</dbReference>
<dbReference type="Gene3D" id="3.30.160.60">
    <property type="entry name" value="Classic Zinc Finger"/>
    <property type="match status" value="13"/>
</dbReference>
<dbReference type="RefSeq" id="XP_028985165.1">
    <property type="nucleotide sequence ID" value="XM_029129332.3"/>
</dbReference>
<dbReference type="Proteomes" id="UP000515150">
    <property type="component" value="Chromosome 16"/>
</dbReference>
<proteinExistence type="inferred from homology"/>
<evidence type="ECO:0000256" key="4">
    <source>
        <dbReference type="ARBA" id="ARBA00022723"/>
    </source>
</evidence>
<feature type="domain" description="C2H2-type" evidence="14">
    <location>
        <begin position="679"/>
        <end position="706"/>
    </location>
</feature>
<dbReference type="InterPro" id="IPR013087">
    <property type="entry name" value="Znf_C2H2_type"/>
</dbReference>
<feature type="domain" description="C2H2-type" evidence="14">
    <location>
        <begin position="237"/>
        <end position="264"/>
    </location>
</feature>
<feature type="domain" description="C2H2-type" evidence="14">
    <location>
        <begin position="394"/>
        <end position="421"/>
    </location>
</feature>
<keyword evidence="10" id="KW-0804">Transcription</keyword>
<dbReference type="FunFam" id="3.30.160.60:FF:000690">
    <property type="entry name" value="Zinc finger protein 354C"/>
    <property type="match status" value="1"/>
</dbReference>
<feature type="compositionally biased region" description="Polar residues" evidence="13">
    <location>
        <begin position="877"/>
        <end position="890"/>
    </location>
</feature>
<evidence type="ECO:0000256" key="11">
    <source>
        <dbReference type="ARBA" id="ARBA00023242"/>
    </source>
</evidence>
<evidence type="ECO:0000256" key="1">
    <source>
        <dbReference type="ARBA" id="ARBA00003767"/>
    </source>
</evidence>
<evidence type="ECO:0000256" key="9">
    <source>
        <dbReference type="ARBA" id="ARBA00023125"/>
    </source>
</evidence>
<feature type="domain" description="C2H2-type" evidence="14">
    <location>
        <begin position="596"/>
        <end position="623"/>
    </location>
</feature>
<feature type="region of interest" description="Disordered" evidence="13">
    <location>
        <begin position="1"/>
        <end position="175"/>
    </location>
</feature>
<feature type="domain" description="C2H2-type" evidence="14">
    <location>
        <begin position="309"/>
        <end position="336"/>
    </location>
</feature>
<dbReference type="PROSITE" id="PS00028">
    <property type="entry name" value="ZINC_FINGER_C2H2_1"/>
    <property type="match status" value="16"/>
</dbReference>
<dbReference type="GeneID" id="114843104"/>
<keyword evidence="15" id="KW-1185">Reference proteome</keyword>
<dbReference type="FunFam" id="3.30.160.60:FF:002288">
    <property type="entry name" value="Zinc finger protein 700"/>
    <property type="match status" value="1"/>
</dbReference>
<gene>
    <name evidence="16" type="primary">zgc:66448</name>
</gene>
<dbReference type="OrthoDB" id="8117402at2759"/>
<reference evidence="16" key="1">
    <citation type="submission" date="2025-08" db="UniProtKB">
        <authorList>
            <consortium name="RefSeq"/>
        </authorList>
    </citation>
    <scope>IDENTIFICATION</scope>
</reference>
<evidence type="ECO:0000256" key="8">
    <source>
        <dbReference type="ARBA" id="ARBA00023015"/>
    </source>
</evidence>
<evidence type="ECO:0000313" key="15">
    <source>
        <dbReference type="Proteomes" id="UP000515150"/>
    </source>
</evidence>
<evidence type="ECO:0000256" key="5">
    <source>
        <dbReference type="ARBA" id="ARBA00022737"/>
    </source>
</evidence>
<protein>
    <submittedName>
        <fullName evidence="16">Uncharacterized protein zgc:66448 isoform X1</fullName>
    </submittedName>
</protein>
<feature type="compositionally biased region" description="Basic residues" evidence="13">
    <location>
        <begin position="775"/>
        <end position="786"/>
    </location>
</feature>
<dbReference type="GO" id="GO:0005634">
    <property type="term" value="C:nucleus"/>
    <property type="evidence" value="ECO:0007669"/>
    <property type="project" value="UniProtKB-SubCell"/>
</dbReference>
<feature type="domain" description="C2H2-type" evidence="14">
    <location>
        <begin position="365"/>
        <end position="392"/>
    </location>
</feature>
<feature type="region of interest" description="Disordered" evidence="13">
    <location>
        <begin position="758"/>
        <end position="789"/>
    </location>
</feature>
<feature type="domain" description="C2H2-type" evidence="14">
    <location>
        <begin position="707"/>
        <end position="734"/>
    </location>
</feature>
<evidence type="ECO:0000313" key="16">
    <source>
        <dbReference type="RefSeq" id="XP_028985165.1"/>
    </source>
</evidence>
<evidence type="ECO:0000256" key="10">
    <source>
        <dbReference type="ARBA" id="ARBA00023163"/>
    </source>
</evidence>
<feature type="domain" description="C2H2-type" evidence="14">
    <location>
        <begin position="735"/>
        <end position="762"/>
    </location>
</feature>
<feature type="domain" description="C2H2-type" evidence="14">
    <location>
        <begin position="652"/>
        <end position="679"/>
    </location>
</feature>
<dbReference type="KEGG" id="bspl:114843104"/>
<comment type="similarity">
    <text evidence="3">Belongs to the krueppel C2H2-type zinc-finger protein family.</text>
</comment>
<feature type="domain" description="C2H2-type" evidence="14">
    <location>
        <begin position="486"/>
        <end position="513"/>
    </location>
</feature>
<keyword evidence="7" id="KW-0862">Zinc</keyword>
<feature type="compositionally biased region" description="Polar residues" evidence="13">
    <location>
        <begin position="80"/>
        <end position="90"/>
    </location>
</feature>
<feature type="compositionally biased region" description="Basic and acidic residues" evidence="13">
    <location>
        <begin position="37"/>
        <end position="51"/>
    </location>
</feature>
<feature type="compositionally biased region" description="Low complexity" evidence="13">
    <location>
        <begin position="52"/>
        <end position="70"/>
    </location>
</feature>
<evidence type="ECO:0000256" key="13">
    <source>
        <dbReference type="SAM" id="MobiDB-lite"/>
    </source>
</evidence>
<dbReference type="SUPFAM" id="SSF57667">
    <property type="entry name" value="beta-beta-alpha zinc fingers"/>
    <property type="match status" value="9"/>
</dbReference>
<evidence type="ECO:0000256" key="2">
    <source>
        <dbReference type="ARBA" id="ARBA00004123"/>
    </source>
</evidence>
<dbReference type="GO" id="GO:0000981">
    <property type="term" value="F:DNA-binding transcription factor activity, RNA polymerase II-specific"/>
    <property type="evidence" value="ECO:0007669"/>
    <property type="project" value="TreeGrafter"/>
</dbReference>
<feature type="domain" description="C2H2-type" evidence="14">
    <location>
        <begin position="624"/>
        <end position="651"/>
    </location>
</feature>
<dbReference type="InParanoid" id="A0A6P7KUA9"/>
<sequence>MAAVDPSESPTQQRSHAAEGETSGGKAEPTESGCSVADKDETAENPGDERAASAGSHGGRAASHSGVSVGSGAGADKTTGKSQGELTSAVNMAEAPGDEPRAFAWSETEDDDDGETRIRRGITKCDPPNAEEPAKVGQCNSHAGDTSADASREDECSQSNQNEAEAPVAKDSVGSVNGLEVVAKAEEESGRGGDAGSTAKQKHCRLVCKECGKRFTRREMFNLHRHFHAHEDELTPLTCKQCGLTFQHRSSLIKHRNEHKAKVEQPLTPNDDVQNKELGSFTCAECERTFSTVDKLRNHNCSNTVEKPYHCPLCRQEFQFKLSVTKHMMTHSQESLLTCQVCSQTFPSNMALRYHQRCHTALKPYECPECGMVFKHYSVMEDHRRRHTDSARSHLCNICGKTFKYSSLLHQHQYLHTGQKPFRCPECGKTFAFAQNMKAHCRQHRLHNTTTSEQQAGKQPPVSVQEAVRGPRKENTHQNKQPMRTFNCPLCPQTFNAPANLRAHMLIHEAEYEMLERTPKAPKENHKYWEKSYTCPHCPCVCHDESSLNMHILSVHKPVPKYLEKVAAPPKNQFSPVSSDHVPGKLRRDGTSVKSYKCSECGKTFRHRSVLELHMRIHSRDKPYQCKVCGKGFRFSSYLQQHVIIHTGKKPYKCPDCGKDFAFMQNMRTHQKLHREKPFRCTSCRKGYSDQSQLQQHMLSHNGDKPHKCDMCDKSFGLAYLLRDHMNTHTGERPHRCDECHKSFSWFSSLIVHQKIHARKRQSSQYNSLSNSGRVRGRGSRGRRGGKFMWGWSRPLGGSGVDSQLSPYPGSAVREAELQKRAGQPQSSMLSPRMDLRSTQHKEPWLSELHPQPVQWKVDGGKVMPVQSLLQQNAVPQFESPSQTGLQQHQRGPGWTDSPLVSQSEILESAQMKDGTACISAHLVSVPKKSSPLAVMDSEKHRQPKPVTWSSTPTSTVLASTSSLQQGFSGPSSYIDGAALWSIRPAQLTNSQGSPNKLGQEIQLPRWSGVPVSTHKEPSTPPKKEDRAWELNNPQVKLSVVSQPEKQWVSGSAGASTSAQIDQSSAIPISTPVSHGGGSTLWDIQTPSGIPKTINSSEKLVNNQDFQLQQKQVSSGWATVPSQASTQKVPISIQYEPPRFGQGMATPVWGFQSNPVGPQTLLTGQLKPGNGQDLQQQPIVTGTQIIINQPSPFFSPPIAPLPPLALPGPHPLHTVAVGALPRPPHPNIFFTSQPVMSERPHMPQTLPLPQLAPRTEPHKLGPRLPFAPERLLQCMICGCSLPRELDLQMHYLQHAQGEI</sequence>
<feature type="region of interest" description="Disordered" evidence="13">
    <location>
        <begin position="877"/>
        <end position="897"/>
    </location>
</feature>
<name>A0A6P7KUA9_BETSP</name>
<feature type="domain" description="C2H2-type" evidence="14">
    <location>
        <begin position="281"/>
        <end position="308"/>
    </location>
</feature>
<dbReference type="FunFam" id="3.30.160.60:FF:000065">
    <property type="entry name" value="B-cell CLL/lymphoma 6, member B"/>
    <property type="match status" value="1"/>
</dbReference>
<evidence type="ECO:0000256" key="7">
    <source>
        <dbReference type="ARBA" id="ARBA00022833"/>
    </source>
</evidence>
<dbReference type="FunFam" id="3.30.160.60:FF:000100">
    <property type="entry name" value="Zinc finger 45-like"/>
    <property type="match status" value="1"/>
</dbReference>
<dbReference type="Pfam" id="PF13912">
    <property type="entry name" value="zf-C2H2_6"/>
    <property type="match status" value="2"/>
</dbReference>
<dbReference type="PROSITE" id="PS50157">
    <property type="entry name" value="ZINC_FINGER_C2H2_2"/>
    <property type="match status" value="15"/>
</dbReference>
<evidence type="ECO:0000256" key="12">
    <source>
        <dbReference type="PROSITE-ProRule" id="PRU00042"/>
    </source>
</evidence>
<dbReference type="GO" id="GO:0008270">
    <property type="term" value="F:zinc ion binding"/>
    <property type="evidence" value="ECO:0007669"/>
    <property type="project" value="UniProtKB-KW"/>
</dbReference>